<sequence>MIPLSVPNLSLDILENVKETIETGWVSTGGRFIQEFESKIAEYVGVERAISCQTGTAGLHLALRVLGVEHGDEVIVPTLTFIAAVNPVKYMGAEPIFMDCDDTLNMDMDKLEEFLREECQYIDGKVINKQTNKIIKAVIVVHVFGNPIDMERLMEIIKKYNLKLIEDATEALGSYYLEGKYAGRYCGTIGDIGVYSFNANKIITTGGGGMTVSNNTELLDEMAFLSVQAKTDPLYFIHDEVGYNYRMTNIQAAFGTDQIDRLESFIETKIRNYKLYKEAINDIDGLELLPFRSNTRANHWFYSVLVDKEKYGIDRDELLRKLNDANIQTRPLWGLIHKQKPYLENRGYKMEKAEFYEKNLLNIPCSSNLSGENVEIVIGELRRYKENM</sequence>
<dbReference type="CDD" id="cd00616">
    <property type="entry name" value="AHBA_syn"/>
    <property type="match status" value="1"/>
</dbReference>
<proteinExistence type="inferred from homology"/>
<name>A0ABS4IT33_9BACL</name>
<dbReference type="SUPFAM" id="SSF53383">
    <property type="entry name" value="PLP-dependent transferases"/>
    <property type="match status" value="1"/>
</dbReference>
<dbReference type="PANTHER" id="PTHR30244:SF30">
    <property type="entry name" value="BLR5990 PROTEIN"/>
    <property type="match status" value="1"/>
</dbReference>
<comment type="caution">
    <text evidence="2">The sequence shown here is derived from an EMBL/GenBank/DDBJ whole genome shotgun (WGS) entry which is preliminary data.</text>
</comment>
<dbReference type="Gene3D" id="3.90.1150.10">
    <property type="entry name" value="Aspartate Aminotransferase, domain 1"/>
    <property type="match status" value="1"/>
</dbReference>
<dbReference type="InterPro" id="IPR000653">
    <property type="entry name" value="DegT/StrS_aminotransferase"/>
</dbReference>
<comment type="similarity">
    <text evidence="1">Belongs to the DegT/DnrJ/EryC1 family.</text>
</comment>
<dbReference type="InterPro" id="IPR015422">
    <property type="entry name" value="PyrdxlP-dep_Trfase_small"/>
</dbReference>
<keyword evidence="2" id="KW-0808">Transferase</keyword>
<dbReference type="InterPro" id="IPR026385">
    <property type="entry name" value="LegC-like"/>
</dbReference>
<dbReference type="Pfam" id="PF01041">
    <property type="entry name" value="DegT_DnrJ_EryC1"/>
    <property type="match status" value="1"/>
</dbReference>
<dbReference type="PIRSF" id="PIRSF000390">
    <property type="entry name" value="PLP_StrS"/>
    <property type="match status" value="1"/>
</dbReference>
<accession>A0ABS4IT33</accession>
<dbReference type="InterPro" id="IPR015421">
    <property type="entry name" value="PyrdxlP-dep_Trfase_major"/>
</dbReference>
<dbReference type="EMBL" id="JAGGLB010000004">
    <property type="protein sequence ID" value="MBP1990295.1"/>
    <property type="molecule type" value="Genomic_DNA"/>
</dbReference>
<dbReference type="PANTHER" id="PTHR30244">
    <property type="entry name" value="TRANSAMINASE"/>
    <property type="match status" value="1"/>
</dbReference>
<keyword evidence="1" id="KW-0663">Pyridoxal phosphate</keyword>
<dbReference type="InterPro" id="IPR015424">
    <property type="entry name" value="PyrdxlP-dep_Trfase"/>
</dbReference>
<keyword evidence="2" id="KW-0032">Aminotransferase</keyword>
<dbReference type="Gene3D" id="3.40.640.10">
    <property type="entry name" value="Type I PLP-dependent aspartate aminotransferase-like (Major domain)"/>
    <property type="match status" value="1"/>
</dbReference>
<dbReference type="Proteomes" id="UP001519287">
    <property type="component" value="Unassembled WGS sequence"/>
</dbReference>
<evidence type="ECO:0000313" key="3">
    <source>
        <dbReference type="Proteomes" id="UP001519287"/>
    </source>
</evidence>
<organism evidence="2 3">
    <name type="scientific">Paenibacillus eucommiae</name>
    <dbReference type="NCBI Taxonomy" id="1355755"/>
    <lineage>
        <taxon>Bacteria</taxon>
        <taxon>Bacillati</taxon>
        <taxon>Bacillota</taxon>
        <taxon>Bacilli</taxon>
        <taxon>Bacillales</taxon>
        <taxon>Paenibacillaceae</taxon>
        <taxon>Paenibacillus</taxon>
    </lineage>
</organism>
<dbReference type="RefSeq" id="WP_209971076.1">
    <property type="nucleotide sequence ID" value="NZ_JAGGLB010000004.1"/>
</dbReference>
<dbReference type="NCBIfam" id="TIGR04181">
    <property type="entry name" value="NHT_00031"/>
    <property type="match status" value="1"/>
</dbReference>
<keyword evidence="3" id="KW-1185">Reference proteome</keyword>
<evidence type="ECO:0000256" key="1">
    <source>
        <dbReference type="RuleBase" id="RU004508"/>
    </source>
</evidence>
<reference evidence="2 3" key="1">
    <citation type="submission" date="2021-03" db="EMBL/GenBank/DDBJ databases">
        <title>Genomic Encyclopedia of Type Strains, Phase IV (KMG-IV): sequencing the most valuable type-strain genomes for metagenomic binning, comparative biology and taxonomic classification.</title>
        <authorList>
            <person name="Goeker M."/>
        </authorList>
    </citation>
    <scope>NUCLEOTIDE SEQUENCE [LARGE SCALE GENOMIC DNA]</scope>
    <source>
        <strain evidence="2 3">DSM 26048</strain>
    </source>
</reference>
<gene>
    <name evidence="2" type="ORF">J2Z66_001893</name>
</gene>
<protein>
    <submittedName>
        <fullName evidence="2">Aminotransferase in exopolysaccharide biosynthesis</fullName>
    </submittedName>
</protein>
<evidence type="ECO:0000313" key="2">
    <source>
        <dbReference type="EMBL" id="MBP1990295.1"/>
    </source>
</evidence>
<dbReference type="GO" id="GO:0008483">
    <property type="term" value="F:transaminase activity"/>
    <property type="evidence" value="ECO:0007669"/>
    <property type="project" value="UniProtKB-KW"/>
</dbReference>